<dbReference type="Proteomes" id="UP000475265">
    <property type="component" value="Unassembled WGS sequence"/>
</dbReference>
<comment type="caution">
    <text evidence="2">The sequence shown here is derived from an EMBL/GenBank/DDBJ whole genome shotgun (WGS) entry which is preliminary data.</text>
</comment>
<dbReference type="EMBL" id="JAAAXX010000001">
    <property type="protein sequence ID" value="KAF2393834.1"/>
    <property type="molecule type" value="Genomic_DNA"/>
</dbReference>
<dbReference type="RefSeq" id="WP_054054069.1">
    <property type="nucleotide sequence ID" value="NZ_JAAAXX010000001.1"/>
</dbReference>
<evidence type="ECO:0000256" key="1">
    <source>
        <dbReference type="SAM" id="Coils"/>
    </source>
</evidence>
<accession>A0A6L5C2Q2</accession>
<proteinExistence type="predicted"/>
<evidence type="ECO:0000313" key="3">
    <source>
        <dbReference type="Proteomes" id="UP000475265"/>
    </source>
</evidence>
<organism evidence="2 3">
    <name type="scientific">Pseudomonas frederiksbergensis</name>
    <dbReference type="NCBI Taxonomy" id="104087"/>
    <lineage>
        <taxon>Bacteria</taxon>
        <taxon>Pseudomonadati</taxon>
        <taxon>Pseudomonadota</taxon>
        <taxon>Gammaproteobacteria</taxon>
        <taxon>Pseudomonadales</taxon>
        <taxon>Pseudomonadaceae</taxon>
        <taxon>Pseudomonas</taxon>
    </lineage>
</organism>
<evidence type="ECO:0008006" key="4">
    <source>
        <dbReference type="Google" id="ProtNLM"/>
    </source>
</evidence>
<name>A0A6L5C2Q2_9PSED</name>
<keyword evidence="1" id="KW-0175">Coiled coil</keyword>
<dbReference type="AlphaFoldDB" id="A0A6L5C2Q2"/>
<evidence type="ECO:0000313" key="2">
    <source>
        <dbReference type="EMBL" id="KAF2393834.1"/>
    </source>
</evidence>
<gene>
    <name evidence="2" type="ORF">FX983_01804</name>
</gene>
<sequence>MSAIGTLNPGSSGLSSLLDTSRLPAVNDSDVTAQSVDTPTKVEGIKVSLSGAGIEKAAEAKGENSDIEQSGLPDNIQQILKMIRKLQQQIAEKLAEMQAVMKDKRLSPEERKAKLGALQAFINNLNGGLIVANNALSKAMKQAGLTPEQVLKAASLAMKS</sequence>
<reference evidence="2 3" key="1">
    <citation type="submission" date="2019-12" db="EMBL/GenBank/DDBJ databases">
        <title>Endophytic bacteria associated with Panax ginseng seedlings.</title>
        <authorList>
            <person name="Park J.M."/>
            <person name="Shin R."/>
            <person name="Jo S.H."/>
        </authorList>
    </citation>
    <scope>NUCLEOTIDE SEQUENCE [LARGE SCALE GENOMIC DNA]</scope>
    <source>
        <strain evidence="2 3">PgKB32</strain>
    </source>
</reference>
<feature type="coiled-coil region" evidence="1">
    <location>
        <begin position="76"/>
        <end position="103"/>
    </location>
</feature>
<protein>
    <recommendedName>
        <fullName evidence="4">Chemotaxis protein</fullName>
    </recommendedName>
</protein>